<dbReference type="SUPFAM" id="SSF56436">
    <property type="entry name" value="C-type lectin-like"/>
    <property type="match status" value="1"/>
</dbReference>
<keyword evidence="3" id="KW-1185">Reference proteome</keyword>
<dbReference type="SMART" id="SM00034">
    <property type="entry name" value="CLECT"/>
    <property type="match status" value="1"/>
</dbReference>
<dbReference type="Proteomes" id="UP001233999">
    <property type="component" value="Unassembled WGS sequence"/>
</dbReference>
<dbReference type="Pfam" id="PF00059">
    <property type="entry name" value="Lectin_C"/>
    <property type="match status" value="1"/>
</dbReference>
<accession>A0AAD8EF07</accession>
<evidence type="ECO:0000259" key="1">
    <source>
        <dbReference type="PROSITE" id="PS50041"/>
    </source>
</evidence>
<dbReference type="PROSITE" id="PS50041">
    <property type="entry name" value="C_TYPE_LECTIN_2"/>
    <property type="match status" value="1"/>
</dbReference>
<dbReference type="EMBL" id="JASPKZ010006047">
    <property type="protein sequence ID" value="KAJ9587938.1"/>
    <property type="molecule type" value="Genomic_DNA"/>
</dbReference>
<protein>
    <recommendedName>
        <fullName evidence="1">C-type lectin domain-containing protein</fullName>
    </recommendedName>
</protein>
<feature type="domain" description="C-type lectin" evidence="1">
    <location>
        <begin position="112"/>
        <end position="227"/>
    </location>
</feature>
<dbReference type="InterPro" id="IPR016186">
    <property type="entry name" value="C-type_lectin-like/link_sf"/>
</dbReference>
<name>A0AAD8EF07_DIPPU</name>
<dbReference type="CDD" id="cd00037">
    <property type="entry name" value="CLECT"/>
    <property type="match status" value="1"/>
</dbReference>
<evidence type="ECO:0000313" key="2">
    <source>
        <dbReference type="EMBL" id="KAJ9587938.1"/>
    </source>
</evidence>
<dbReference type="InterPro" id="IPR001304">
    <property type="entry name" value="C-type_lectin-like"/>
</dbReference>
<dbReference type="InterPro" id="IPR050801">
    <property type="entry name" value="Ca-Dep_Lectins_ImmuneDev"/>
</dbReference>
<sequence>MNVIYILLAPHLPQQGRAYFFFSEFDCLQDETEAVHRRVPVATRCRWFVQIHLQHEDEQPLNMLIEESAKDTIAKVFPLNEEAIIYNSDGSKTPCPPPKSLGYHIVPKLGYYKVHDENKPWKGAEETCRQEGTHLLIINSEFEHQATKSMINRRDTAHWIGIHDQYKEGQFVTVLNETLDSTGWTLWYPAQPEGANQNCCWYLHHTPTKQFGIGDDVCSSVRPFICEQEF</sequence>
<organism evidence="2 3">
    <name type="scientific">Diploptera punctata</name>
    <name type="common">Pacific beetle cockroach</name>
    <dbReference type="NCBI Taxonomy" id="6984"/>
    <lineage>
        <taxon>Eukaryota</taxon>
        <taxon>Metazoa</taxon>
        <taxon>Ecdysozoa</taxon>
        <taxon>Arthropoda</taxon>
        <taxon>Hexapoda</taxon>
        <taxon>Insecta</taxon>
        <taxon>Pterygota</taxon>
        <taxon>Neoptera</taxon>
        <taxon>Polyneoptera</taxon>
        <taxon>Dictyoptera</taxon>
        <taxon>Blattodea</taxon>
        <taxon>Blaberoidea</taxon>
        <taxon>Blaberidae</taxon>
        <taxon>Diplopterinae</taxon>
        <taxon>Diploptera</taxon>
    </lineage>
</organism>
<dbReference type="InterPro" id="IPR016187">
    <property type="entry name" value="CTDL_fold"/>
</dbReference>
<comment type="caution">
    <text evidence="2">The sequence shown here is derived from an EMBL/GenBank/DDBJ whole genome shotgun (WGS) entry which is preliminary data.</text>
</comment>
<gene>
    <name evidence="2" type="ORF">L9F63_018641</name>
</gene>
<dbReference type="PANTHER" id="PTHR22801:SF63">
    <property type="entry name" value="C-TYPE LECTIN DOMAIN-CONTAINING PROTEIN"/>
    <property type="match status" value="1"/>
</dbReference>
<dbReference type="AlphaFoldDB" id="A0AAD8EF07"/>
<reference evidence="2" key="1">
    <citation type="journal article" date="2023" name="IScience">
        <title>Live-bearing cockroach genome reveals convergent evolutionary mechanisms linked to viviparity in insects and beyond.</title>
        <authorList>
            <person name="Fouks B."/>
            <person name="Harrison M.C."/>
            <person name="Mikhailova A.A."/>
            <person name="Marchal E."/>
            <person name="English S."/>
            <person name="Carruthers M."/>
            <person name="Jennings E.C."/>
            <person name="Chiamaka E.L."/>
            <person name="Frigard R.A."/>
            <person name="Pippel M."/>
            <person name="Attardo G.M."/>
            <person name="Benoit J.B."/>
            <person name="Bornberg-Bauer E."/>
            <person name="Tobe S.S."/>
        </authorList>
    </citation>
    <scope>NUCLEOTIDE SEQUENCE</scope>
    <source>
        <strain evidence="2">Stay&amp;Tobe</strain>
    </source>
</reference>
<reference evidence="2" key="2">
    <citation type="submission" date="2023-05" db="EMBL/GenBank/DDBJ databases">
        <authorList>
            <person name="Fouks B."/>
        </authorList>
    </citation>
    <scope>NUCLEOTIDE SEQUENCE</scope>
    <source>
        <strain evidence="2">Stay&amp;Tobe</strain>
        <tissue evidence="2">Testes</tissue>
    </source>
</reference>
<dbReference type="PANTHER" id="PTHR22801">
    <property type="entry name" value="LITHOSTATHINE"/>
    <property type="match status" value="1"/>
</dbReference>
<proteinExistence type="predicted"/>
<evidence type="ECO:0000313" key="3">
    <source>
        <dbReference type="Proteomes" id="UP001233999"/>
    </source>
</evidence>
<dbReference type="Gene3D" id="3.10.100.10">
    <property type="entry name" value="Mannose-Binding Protein A, subunit A"/>
    <property type="match status" value="1"/>
</dbReference>